<keyword evidence="1" id="KW-0472">Membrane</keyword>
<accession>A0ABS5K1E9</accession>
<proteinExistence type="predicted"/>
<name>A0ABS5K1E9_9BACT</name>
<feature type="transmembrane region" description="Helical" evidence="1">
    <location>
        <begin position="72"/>
        <end position="100"/>
    </location>
</feature>
<evidence type="ECO:0000256" key="1">
    <source>
        <dbReference type="SAM" id="Phobius"/>
    </source>
</evidence>
<comment type="caution">
    <text evidence="2">The sequence shown here is derived from an EMBL/GenBank/DDBJ whole genome shotgun (WGS) entry which is preliminary data.</text>
</comment>
<evidence type="ECO:0000313" key="3">
    <source>
        <dbReference type="Proteomes" id="UP000708576"/>
    </source>
</evidence>
<keyword evidence="1" id="KW-0812">Transmembrane</keyword>
<keyword evidence="1" id="KW-1133">Transmembrane helix</keyword>
<protein>
    <submittedName>
        <fullName evidence="2">DUF4199 domain-containing protein</fullName>
    </submittedName>
</protein>
<keyword evidence="3" id="KW-1185">Reference proteome</keyword>
<sequence>MEQTNASWSKTALTYGIYLGLISILYSVILYVAGQIGNQALGYVSYIFIIGIIIWAMITYRDKLNGGYMSYGTGVGLGFMTALVGGILGSIFAYVLFAIIDPSLPEQLLGKALEEAIAKNPEVEQNLDMVEGMMRKMMSPTAIAIMGVVSSAIGGIIISLILAAIFKKDKPMFEEAQAE</sequence>
<dbReference type="Pfam" id="PF13858">
    <property type="entry name" value="DUF4199"/>
    <property type="match status" value="1"/>
</dbReference>
<evidence type="ECO:0000313" key="2">
    <source>
        <dbReference type="EMBL" id="MBS2100992.1"/>
    </source>
</evidence>
<dbReference type="RefSeq" id="WP_212219928.1">
    <property type="nucleotide sequence ID" value="NZ_JAGUCO010000035.1"/>
</dbReference>
<dbReference type="InterPro" id="IPR025250">
    <property type="entry name" value="DUF4199"/>
</dbReference>
<gene>
    <name evidence="2" type="ORF">KEM10_22095</name>
</gene>
<feature type="transmembrane region" description="Helical" evidence="1">
    <location>
        <begin position="40"/>
        <end position="60"/>
    </location>
</feature>
<reference evidence="2 3" key="1">
    <citation type="journal article" date="2015" name="Int. J. Syst. Evol. Microbiol.">
        <title>Carboxylicivirga linearis sp. nov., isolated from a sea cucumber culture pond.</title>
        <authorList>
            <person name="Wang F.Q."/>
            <person name="Zhou Y.X."/>
            <person name="Lin X.Z."/>
            <person name="Chen G.J."/>
            <person name="Du Z.J."/>
        </authorList>
    </citation>
    <scope>NUCLEOTIDE SEQUENCE [LARGE SCALE GENOMIC DNA]</scope>
    <source>
        <strain evidence="2 3">FB218</strain>
    </source>
</reference>
<dbReference type="EMBL" id="JAGUCO010000035">
    <property type="protein sequence ID" value="MBS2100992.1"/>
    <property type="molecule type" value="Genomic_DNA"/>
</dbReference>
<dbReference type="Proteomes" id="UP000708576">
    <property type="component" value="Unassembled WGS sequence"/>
</dbReference>
<organism evidence="2 3">
    <name type="scientific">Carboxylicivirga linearis</name>
    <dbReference type="NCBI Taxonomy" id="1628157"/>
    <lineage>
        <taxon>Bacteria</taxon>
        <taxon>Pseudomonadati</taxon>
        <taxon>Bacteroidota</taxon>
        <taxon>Bacteroidia</taxon>
        <taxon>Marinilabiliales</taxon>
        <taxon>Marinilabiliaceae</taxon>
        <taxon>Carboxylicivirga</taxon>
    </lineage>
</organism>
<feature type="transmembrane region" description="Helical" evidence="1">
    <location>
        <begin position="142"/>
        <end position="166"/>
    </location>
</feature>
<feature type="transmembrane region" description="Helical" evidence="1">
    <location>
        <begin position="12"/>
        <end position="34"/>
    </location>
</feature>